<organism evidence="4 5">
    <name type="scientific">Methanosarcina baikalica</name>
    <dbReference type="NCBI Taxonomy" id="3073890"/>
    <lineage>
        <taxon>Archaea</taxon>
        <taxon>Methanobacteriati</taxon>
        <taxon>Methanobacteriota</taxon>
        <taxon>Stenosarchaea group</taxon>
        <taxon>Methanomicrobia</taxon>
        <taxon>Methanosarcinales</taxon>
        <taxon>Methanosarcinaceae</taxon>
        <taxon>Methanosarcina</taxon>
    </lineage>
</organism>
<keyword evidence="5" id="KW-1185">Reference proteome</keyword>
<evidence type="ECO:0000313" key="4">
    <source>
        <dbReference type="EMBL" id="MDR7664749.1"/>
    </source>
</evidence>
<dbReference type="Pfam" id="PF09394">
    <property type="entry name" value="Inhibitor_I42"/>
    <property type="match status" value="1"/>
</dbReference>
<feature type="domain" description="Proteinase inhibitor I42 chagasin" evidence="3">
    <location>
        <begin position="64"/>
        <end position="151"/>
    </location>
</feature>
<dbReference type="PANTHER" id="PTHR36530:SF1">
    <property type="entry name" value="AMOEBIASIN-1"/>
    <property type="match status" value="1"/>
</dbReference>
<dbReference type="GO" id="GO:0030414">
    <property type="term" value="F:peptidase inhibitor activity"/>
    <property type="evidence" value="ECO:0007669"/>
    <property type="project" value="UniProtKB-KW"/>
</dbReference>
<dbReference type="InterPro" id="IPR036331">
    <property type="entry name" value="Chagasin-like_sf"/>
</dbReference>
<gene>
    <name evidence="4" type="ORF">RG963_02890</name>
</gene>
<dbReference type="EMBL" id="JAVKPK010000007">
    <property type="protein sequence ID" value="MDR7664749.1"/>
    <property type="molecule type" value="Genomic_DNA"/>
</dbReference>
<dbReference type="SUPFAM" id="SSF141066">
    <property type="entry name" value="ICP-like"/>
    <property type="match status" value="1"/>
</dbReference>
<dbReference type="InterPro" id="IPR018990">
    <property type="entry name" value="Prot_inh_I42_chagasin"/>
</dbReference>
<name>A0ABU2CYF0_9EURY</name>
<sequence>MKKILKIITMLFVIAAVVFAAGCTEKSEPVTENNTTENNTTQANETVETGQIVTEADNGTSISLKNGENFTLQLRENPSTGYSWQLNVSEGLTILSDGYTQDEAPEGKVGVPGTRSWIIEAVDQGSQQVNGIYKQSWMNTTGTEKNFTLTVEVD</sequence>
<evidence type="ECO:0000313" key="5">
    <source>
        <dbReference type="Proteomes" id="UP001246244"/>
    </source>
</evidence>
<accession>A0ABU2CYF0</accession>
<comment type="caution">
    <text evidence="4">The sequence shown here is derived from an EMBL/GenBank/DDBJ whole genome shotgun (WGS) entry which is preliminary data.</text>
</comment>
<dbReference type="Proteomes" id="UP001246244">
    <property type="component" value="Unassembled WGS sequence"/>
</dbReference>
<dbReference type="PROSITE" id="PS51257">
    <property type="entry name" value="PROKAR_LIPOPROTEIN"/>
    <property type="match status" value="1"/>
</dbReference>
<proteinExistence type="predicted"/>
<dbReference type="Gene3D" id="2.60.40.2020">
    <property type="match status" value="1"/>
</dbReference>
<evidence type="ECO:0000256" key="1">
    <source>
        <dbReference type="ARBA" id="ARBA00022690"/>
    </source>
</evidence>
<evidence type="ECO:0000256" key="2">
    <source>
        <dbReference type="ARBA" id="ARBA00022704"/>
    </source>
</evidence>
<keyword evidence="1 4" id="KW-0646">Protease inhibitor</keyword>
<evidence type="ECO:0000259" key="3">
    <source>
        <dbReference type="Pfam" id="PF09394"/>
    </source>
</evidence>
<dbReference type="InterPro" id="IPR052781">
    <property type="entry name" value="Cys_protease_inhibitor_I42"/>
</dbReference>
<reference evidence="5" key="1">
    <citation type="submission" date="2023-07" db="EMBL/GenBank/DDBJ databases">
        <title>Whole-genome sequencing of a new Methanosarcina sp. Z-7115.</title>
        <authorList>
            <person name="Zhilina T.N."/>
            <person name="Merkel A.Y."/>
        </authorList>
    </citation>
    <scope>NUCLEOTIDE SEQUENCE [LARGE SCALE GENOMIC DNA]</scope>
    <source>
        <strain evidence="5">Z-7115</strain>
    </source>
</reference>
<dbReference type="RefSeq" id="WP_310574775.1">
    <property type="nucleotide sequence ID" value="NZ_JAVKPK010000007.1"/>
</dbReference>
<keyword evidence="2" id="KW-0789">Thiol protease inhibitor</keyword>
<dbReference type="PANTHER" id="PTHR36530">
    <property type="entry name" value="INHIBITOR OF CYSTEINE PEPTIDASE"/>
    <property type="match status" value="1"/>
</dbReference>
<protein>
    <submittedName>
        <fullName evidence="4">Protease inhibitor I42 family protein</fullName>
    </submittedName>
</protein>